<sequence length="138" mass="15100">MPRVVHGKRVLLIILAPAVAASLSLGPVPYGVRSVDSYLPFCLPLDDLPVLARGEAQYPPPFEGSQHAIYWPRQRFARSGVRMRLPPLLLSVASTCFSPSPTPTLKQPSLPLHPHPRRSLCANKQFPPSCIPSEGSRC</sequence>
<accession>A0ABQ8GEP4</accession>
<evidence type="ECO:0008006" key="4">
    <source>
        <dbReference type="Google" id="ProtNLM"/>
    </source>
</evidence>
<feature type="signal peptide" evidence="1">
    <location>
        <begin position="1"/>
        <end position="20"/>
    </location>
</feature>
<name>A0ABQ8GEP4_9PEZI</name>
<keyword evidence="1" id="KW-0732">Signal</keyword>
<gene>
    <name evidence="2" type="ORF">B0J12DRAFT_79886</name>
</gene>
<evidence type="ECO:0000313" key="3">
    <source>
        <dbReference type="Proteomes" id="UP000774617"/>
    </source>
</evidence>
<dbReference type="EMBL" id="JAGTJR010000012">
    <property type="protein sequence ID" value="KAH7051186.1"/>
    <property type="molecule type" value="Genomic_DNA"/>
</dbReference>
<evidence type="ECO:0000256" key="1">
    <source>
        <dbReference type="SAM" id="SignalP"/>
    </source>
</evidence>
<evidence type="ECO:0000313" key="2">
    <source>
        <dbReference type="EMBL" id="KAH7051186.1"/>
    </source>
</evidence>
<organism evidence="2 3">
    <name type="scientific">Macrophomina phaseolina</name>
    <dbReference type="NCBI Taxonomy" id="35725"/>
    <lineage>
        <taxon>Eukaryota</taxon>
        <taxon>Fungi</taxon>
        <taxon>Dikarya</taxon>
        <taxon>Ascomycota</taxon>
        <taxon>Pezizomycotina</taxon>
        <taxon>Dothideomycetes</taxon>
        <taxon>Dothideomycetes incertae sedis</taxon>
        <taxon>Botryosphaeriales</taxon>
        <taxon>Botryosphaeriaceae</taxon>
        <taxon>Macrophomina</taxon>
    </lineage>
</organism>
<dbReference type="Proteomes" id="UP000774617">
    <property type="component" value="Unassembled WGS sequence"/>
</dbReference>
<feature type="chain" id="PRO_5047402652" description="Secreted protein" evidence="1">
    <location>
        <begin position="21"/>
        <end position="138"/>
    </location>
</feature>
<reference evidence="2 3" key="1">
    <citation type="journal article" date="2021" name="Nat. Commun.">
        <title>Genetic determinants of endophytism in the Arabidopsis root mycobiome.</title>
        <authorList>
            <person name="Mesny F."/>
            <person name="Miyauchi S."/>
            <person name="Thiergart T."/>
            <person name="Pickel B."/>
            <person name="Atanasova L."/>
            <person name="Karlsson M."/>
            <person name="Huettel B."/>
            <person name="Barry K.W."/>
            <person name="Haridas S."/>
            <person name="Chen C."/>
            <person name="Bauer D."/>
            <person name="Andreopoulos W."/>
            <person name="Pangilinan J."/>
            <person name="LaButti K."/>
            <person name="Riley R."/>
            <person name="Lipzen A."/>
            <person name="Clum A."/>
            <person name="Drula E."/>
            <person name="Henrissat B."/>
            <person name="Kohler A."/>
            <person name="Grigoriev I.V."/>
            <person name="Martin F.M."/>
            <person name="Hacquard S."/>
        </authorList>
    </citation>
    <scope>NUCLEOTIDE SEQUENCE [LARGE SCALE GENOMIC DNA]</scope>
    <source>
        <strain evidence="2 3">MPI-SDFR-AT-0080</strain>
    </source>
</reference>
<proteinExistence type="predicted"/>
<comment type="caution">
    <text evidence="2">The sequence shown here is derived from an EMBL/GenBank/DDBJ whole genome shotgun (WGS) entry which is preliminary data.</text>
</comment>
<keyword evidence="3" id="KW-1185">Reference proteome</keyword>
<protein>
    <recommendedName>
        <fullName evidence="4">Secreted protein</fullName>
    </recommendedName>
</protein>